<evidence type="ECO:0000256" key="1">
    <source>
        <dbReference type="SAM" id="Phobius"/>
    </source>
</evidence>
<keyword evidence="1" id="KW-0472">Membrane</keyword>
<feature type="transmembrane region" description="Helical" evidence="1">
    <location>
        <begin position="150"/>
        <end position="170"/>
    </location>
</feature>
<proteinExistence type="predicted"/>
<keyword evidence="3" id="KW-1185">Reference proteome</keyword>
<accession>A0A239E2K3</accession>
<evidence type="ECO:0000313" key="3">
    <source>
        <dbReference type="Proteomes" id="UP000198280"/>
    </source>
</evidence>
<keyword evidence="1" id="KW-0812">Transmembrane</keyword>
<feature type="transmembrane region" description="Helical" evidence="1">
    <location>
        <begin position="297"/>
        <end position="317"/>
    </location>
</feature>
<dbReference type="Proteomes" id="UP000198280">
    <property type="component" value="Unassembled WGS sequence"/>
</dbReference>
<evidence type="ECO:0000313" key="2">
    <source>
        <dbReference type="EMBL" id="SNS38508.1"/>
    </source>
</evidence>
<reference evidence="2 3" key="1">
    <citation type="submission" date="2017-06" db="EMBL/GenBank/DDBJ databases">
        <authorList>
            <person name="Kim H.J."/>
            <person name="Triplett B.A."/>
        </authorList>
    </citation>
    <scope>NUCLEOTIDE SEQUENCE [LARGE SCALE GENOMIC DNA]</scope>
    <source>
        <strain evidence="2 3">CGMCC 4.1858</strain>
    </source>
</reference>
<keyword evidence="1" id="KW-1133">Transmembrane helix</keyword>
<dbReference type="EMBL" id="FZOF01000005">
    <property type="protein sequence ID" value="SNS38508.1"/>
    <property type="molecule type" value="Genomic_DNA"/>
</dbReference>
<feature type="transmembrane region" description="Helical" evidence="1">
    <location>
        <begin position="12"/>
        <end position="34"/>
    </location>
</feature>
<gene>
    <name evidence="2" type="ORF">SAMN05216252_105271</name>
</gene>
<feature type="transmembrane region" description="Helical" evidence="1">
    <location>
        <begin position="182"/>
        <end position="203"/>
    </location>
</feature>
<evidence type="ECO:0008006" key="4">
    <source>
        <dbReference type="Google" id="ProtNLM"/>
    </source>
</evidence>
<feature type="transmembrane region" description="Helical" evidence="1">
    <location>
        <begin position="245"/>
        <end position="265"/>
    </location>
</feature>
<protein>
    <recommendedName>
        <fullName evidence="4">ABC transporter permease</fullName>
    </recommendedName>
</protein>
<feature type="transmembrane region" description="Helical" evidence="1">
    <location>
        <begin position="215"/>
        <end position="236"/>
    </location>
</feature>
<sequence>MTHPSGLSRFRPAVVIVLLLAVGAGLFAGSYSFAMAHPTPHHIPIGVVDDSPQLQRFVAGMDSDLSTQLVQRRFATRAAAVDAVDRQHVFAVAQTKAGGGTVAFDLVPAAGASVARVLAAAAPTAAAQAGVRLSLGNLKPLQPGDPQGLAIFYITLAAVIVGFLGAVQLTVHASELRPLERFLTIVVYSVLGSLSIVAVVDWGLHVLRLPFPESWGILTLTMVTSGLVFTAFYMLFGKWAILPTWLLMVLLGNPSSGGAVSWLLLPQPLGAVGRWLPPGASVNAQHNAIYFEGNQYAFPYLVLVGWAVAAAAIAWTWRRRRYPEM</sequence>
<dbReference type="RefSeq" id="WP_089223829.1">
    <property type="nucleotide sequence ID" value="NZ_FZOF01000005.1"/>
</dbReference>
<organism evidence="2 3">
    <name type="scientific">Actinacidiphila glaucinigra</name>
    <dbReference type="NCBI Taxonomy" id="235986"/>
    <lineage>
        <taxon>Bacteria</taxon>
        <taxon>Bacillati</taxon>
        <taxon>Actinomycetota</taxon>
        <taxon>Actinomycetes</taxon>
        <taxon>Kitasatosporales</taxon>
        <taxon>Streptomycetaceae</taxon>
        <taxon>Actinacidiphila</taxon>
    </lineage>
</organism>
<dbReference type="OrthoDB" id="3217869at2"/>
<dbReference type="AlphaFoldDB" id="A0A239E2K3"/>
<name>A0A239E2K3_9ACTN</name>